<dbReference type="EMBL" id="CAEZWJ010000056">
    <property type="protein sequence ID" value="CAB4661918.1"/>
    <property type="molecule type" value="Genomic_DNA"/>
</dbReference>
<dbReference type="SUPFAM" id="SSF55931">
    <property type="entry name" value="Glutamine synthetase/guanido kinase"/>
    <property type="match status" value="1"/>
</dbReference>
<accession>A0A6J6LLG8</accession>
<dbReference type="InterPro" id="IPR008146">
    <property type="entry name" value="Gln_synth_cat_dom"/>
</dbReference>
<organism evidence="2">
    <name type="scientific">freshwater metagenome</name>
    <dbReference type="NCBI Taxonomy" id="449393"/>
    <lineage>
        <taxon>unclassified sequences</taxon>
        <taxon>metagenomes</taxon>
        <taxon>ecological metagenomes</taxon>
    </lineage>
</organism>
<feature type="domain" description="GS catalytic" evidence="1">
    <location>
        <begin position="1"/>
        <end position="42"/>
    </location>
</feature>
<dbReference type="AlphaFoldDB" id="A0A6J6LLG8"/>
<evidence type="ECO:0000259" key="1">
    <source>
        <dbReference type="Pfam" id="PF00120"/>
    </source>
</evidence>
<gene>
    <name evidence="2" type="ORF">UFOPK2214_01296</name>
</gene>
<protein>
    <submittedName>
        <fullName evidence="2">Unannotated protein</fullName>
    </submittedName>
</protein>
<sequence length="46" mass="5867">MEQSELVRETLGEHMFDWFLRNKRREWMEYKTQVTPFELNRYLKSL</sequence>
<dbReference type="InterPro" id="IPR014746">
    <property type="entry name" value="Gln_synth/guanido_kin_cat_dom"/>
</dbReference>
<evidence type="ECO:0000313" key="2">
    <source>
        <dbReference type="EMBL" id="CAB4661918.1"/>
    </source>
</evidence>
<reference evidence="2" key="1">
    <citation type="submission" date="2020-05" db="EMBL/GenBank/DDBJ databases">
        <authorList>
            <person name="Chiriac C."/>
            <person name="Salcher M."/>
            <person name="Ghai R."/>
            <person name="Kavagutti S V."/>
        </authorList>
    </citation>
    <scope>NUCLEOTIDE SEQUENCE</scope>
</reference>
<dbReference type="GO" id="GO:0004356">
    <property type="term" value="F:glutamine synthetase activity"/>
    <property type="evidence" value="ECO:0007669"/>
    <property type="project" value="InterPro"/>
</dbReference>
<name>A0A6J6LLG8_9ZZZZ</name>
<dbReference type="Pfam" id="PF00120">
    <property type="entry name" value="Gln-synt_C"/>
    <property type="match status" value="1"/>
</dbReference>
<proteinExistence type="predicted"/>
<dbReference type="Gene3D" id="3.30.590.10">
    <property type="entry name" value="Glutamine synthetase/guanido kinase, catalytic domain"/>
    <property type="match status" value="1"/>
</dbReference>